<feature type="transmembrane region" description="Helical" evidence="1">
    <location>
        <begin position="105"/>
        <end position="127"/>
    </location>
</feature>
<sequence length="180" mass="21874">MHCWKTYYLNRKYDFFRRFFISSIVTLLVFIIFYVTMQSFMDRQFNDDYVFAFILATILLYPLHKLCHLLPIIPYYQYMKWEIEFFYLLPVIKMKVEYPIPKKRFLFALILPFLLINAVLITFLFLFPKYGHYIAILFSLHSGMSTFDFIYIRALFSSPKNTLVEENEDGYDLLVEDEED</sequence>
<evidence type="ECO:0000256" key="1">
    <source>
        <dbReference type="SAM" id="Phobius"/>
    </source>
</evidence>
<feature type="transmembrane region" description="Helical" evidence="1">
    <location>
        <begin position="49"/>
        <end position="70"/>
    </location>
</feature>
<keyword evidence="3" id="KW-1185">Reference proteome</keyword>
<gene>
    <name evidence="2" type="ORF">JOC94_002048</name>
</gene>
<dbReference type="RefSeq" id="WP_077112287.1">
    <property type="nucleotide sequence ID" value="NZ_JAFBFH010000012.1"/>
</dbReference>
<feature type="transmembrane region" description="Helical" evidence="1">
    <location>
        <begin position="15"/>
        <end position="37"/>
    </location>
</feature>
<protein>
    <submittedName>
        <fullName evidence="2">Membrane-associated HD superfamily phosphohydrolase</fullName>
    </submittedName>
</protein>
<reference evidence="2 3" key="1">
    <citation type="submission" date="2021-01" db="EMBL/GenBank/DDBJ databases">
        <title>Genomic Encyclopedia of Type Strains, Phase IV (KMG-IV): sequencing the most valuable type-strain genomes for metagenomic binning, comparative biology and taxonomic classification.</title>
        <authorList>
            <person name="Goeker M."/>
        </authorList>
    </citation>
    <scope>NUCLEOTIDE SEQUENCE [LARGE SCALE GENOMIC DNA]</scope>
    <source>
        <strain evidence="2 3">DSM 105453</strain>
    </source>
</reference>
<organism evidence="2 3">
    <name type="scientific">Siminovitchia thermophila</name>
    <dbReference type="NCBI Taxonomy" id="1245522"/>
    <lineage>
        <taxon>Bacteria</taxon>
        <taxon>Bacillati</taxon>
        <taxon>Bacillota</taxon>
        <taxon>Bacilli</taxon>
        <taxon>Bacillales</taxon>
        <taxon>Bacillaceae</taxon>
        <taxon>Siminovitchia</taxon>
    </lineage>
</organism>
<dbReference type="Proteomes" id="UP000823485">
    <property type="component" value="Unassembled WGS sequence"/>
</dbReference>
<keyword evidence="1" id="KW-1133">Transmembrane helix</keyword>
<evidence type="ECO:0000313" key="3">
    <source>
        <dbReference type="Proteomes" id="UP000823485"/>
    </source>
</evidence>
<comment type="caution">
    <text evidence="2">The sequence shown here is derived from an EMBL/GenBank/DDBJ whole genome shotgun (WGS) entry which is preliminary data.</text>
</comment>
<dbReference type="EMBL" id="JAFBFH010000012">
    <property type="protein sequence ID" value="MBM7715076.1"/>
    <property type="molecule type" value="Genomic_DNA"/>
</dbReference>
<keyword evidence="1" id="KW-0812">Transmembrane</keyword>
<dbReference type="InterPro" id="IPR021683">
    <property type="entry name" value="DUF3267"/>
</dbReference>
<feature type="transmembrane region" description="Helical" evidence="1">
    <location>
        <begin position="133"/>
        <end position="152"/>
    </location>
</feature>
<proteinExistence type="predicted"/>
<evidence type="ECO:0000313" key="2">
    <source>
        <dbReference type="EMBL" id="MBM7715076.1"/>
    </source>
</evidence>
<name>A0ABS2R5Y9_9BACI</name>
<accession>A0ABS2R5Y9</accession>
<dbReference type="Pfam" id="PF11667">
    <property type="entry name" value="DUF3267"/>
    <property type="match status" value="1"/>
</dbReference>
<keyword evidence="1" id="KW-0472">Membrane</keyword>